<dbReference type="GO" id="GO:0016788">
    <property type="term" value="F:hydrolase activity, acting on ester bonds"/>
    <property type="evidence" value="ECO:0007669"/>
    <property type="project" value="InterPro"/>
</dbReference>
<proteinExistence type="inferred from homology"/>
<organism evidence="9">
    <name type="scientific">Achlya hypogyna</name>
    <name type="common">Oomycete</name>
    <name type="synonym">Protoachlya hypogyna</name>
    <dbReference type="NCBI Taxonomy" id="1202772"/>
    <lineage>
        <taxon>Eukaryota</taxon>
        <taxon>Sar</taxon>
        <taxon>Stramenopiles</taxon>
        <taxon>Oomycota</taxon>
        <taxon>Saprolegniomycetes</taxon>
        <taxon>Saprolegniales</taxon>
        <taxon>Achlyaceae</taxon>
        <taxon>Achlya</taxon>
    </lineage>
</organism>
<dbReference type="AlphaFoldDB" id="A0A0A7CPT8"/>
<evidence type="ECO:0000256" key="2">
    <source>
        <dbReference type="ARBA" id="ARBA00022722"/>
    </source>
</evidence>
<dbReference type="OrthoDB" id="441446at2759"/>
<evidence type="ECO:0000313" key="11">
    <source>
        <dbReference type="Proteomes" id="UP000243579"/>
    </source>
</evidence>
<accession>A0A0A7CPT8</accession>
<keyword evidence="6" id="KW-1015">Disulfide bond</keyword>
<dbReference type="Proteomes" id="UP000243579">
    <property type="component" value="Unassembled WGS sequence"/>
</dbReference>
<protein>
    <submittedName>
        <fullName evidence="9">Secreted protein</fullName>
    </submittedName>
</protein>
<comment type="similarity">
    <text evidence="1">Belongs to the nuclease type I family.</text>
</comment>
<gene>
    <name evidence="10" type="ORF">ACHHYP_16501</name>
</gene>
<dbReference type="GO" id="GO:0006308">
    <property type="term" value="P:DNA catabolic process"/>
    <property type="evidence" value="ECO:0007669"/>
    <property type="project" value="InterPro"/>
</dbReference>
<dbReference type="Pfam" id="PF02265">
    <property type="entry name" value="S1-P1_nuclease"/>
    <property type="match status" value="1"/>
</dbReference>
<evidence type="ECO:0000256" key="8">
    <source>
        <dbReference type="SAM" id="SignalP"/>
    </source>
</evidence>
<keyword evidence="2" id="KW-0540">Nuclease</keyword>
<keyword evidence="11" id="KW-1185">Reference proteome</keyword>
<feature type="chain" id="PRO_5002026058" evidence="8">
    <location>
        <begin position="18"/>
        <end position="343"/>
    </location>
</feature>
<keyword evidence="5" id="KW-0378">Hydrolase</keyword>
<name>A0A0A7CPT8_ACHHY</name>
<keyword evidence="8" id="KW-0732">Signal</keyword>
<keyword evidence="7" id="KW-0325">Glycoprotein</keyword>
<dbReference type="STRING" id="1202772.A0A0A7CPT8"/>
<dbReference type="Gene3D" id="1.10.575.10">
    <property type="entry name" value="P1 Nuclease"/>
    <property type="match status" value="1"/>
</dbReference>
<keyword evidence="4" id="KW-0255">Endonuclease</keyword>
<dbReference type="SUPFAM" id="SSF48537">
    <property type="entry name" value="Phospholipase C/P1 nuclease"/>
    <property type="match status" value="1"/>
</dbReference>
<dbReference type="EMBL" id="KM039013">
    <property type="protein sequence ID" value="AIG56474.1"/>
    <property type="molecule type" value="Genomic_DNA"/>
</dbReference>
<evidence type="ECO:0000256" key="6">
    <source>
        <dbReference type="ARBA" id="ARBA00023157"/>
    </source>
</evidence>
<dbReference type="GO" id="GO:0003676">
    <property type="term" value="F:nucleic acid binding"/>
    <property type="evidence" value="ECO:0007669"/>
    <property type="project" value="InterPro"/>
</dbReference>
<dbReference type="GO" id="GO:0004519">
    <property type="term" value="F:endonuclease activity"/>
    <property type="evidence" value="ECO:0007669"/>
    <property type="project" value="UniProtKB-KW"/>
</dbReference>
<keyword evidence="3" id="KW-0479">Metal-binding</keyword>
<dbReference type="EMBL" id="JNBR01002808">
    <property type="protein sequence ID" value="OQR81318.1"/>
    <property type="molecule type" value="Genomic_DNA"/>
</dbReference>
<evidence type="ECO:0000256" key="3">
    <source>
        <dbReference type="ARBA" id="ARBA00022723"/>
    </source>
</evidence>
<dbReference type="PANTHER" id="PTHR33146">
    <property type="entry name" value="ENDONUCLEASE 4"/>
    <property type="match status" value="1"/>
</dbReference>
<dbReference type="InterPro" id="IPR008947">
    <property type="entry name" value="PLipase_C/P1_nuclease_dom_sf"/>
</dbReference>
<dbReference type="PANTHER" id="PTHR33146:SF10">
    <property type="entry name" value="STRAND-SPECIFIC NUCLEASE, PUTATIVE-RELATED"/>
    <property type="match status" value="1"/>
</dbReference>
<reference evidence="9 11" key="1">
    <citation type="journal article" date="2014" name="Genome Biol. Evol.">
        <title>The secreted proteins of Achlya hypogyna and Thraustotheca clavata identify the ancestral oomycete secretome and reveal gene acquisitions by horizontal gene transfer.</title>
        <authorList>
            <person name="Misner I."/>
            <person name="Blouin N."/>
            <person name="Leonard G."/>
            <person name="Richards T.A."/>
            <person name="Lane C.E."/>
        </authorList>
    </citation>
    <scope>NUCLEOTIDE SEQUENCE</scope>
    <source>
        <strain evidence="9 11">ATCC 48635</strain>
    </source>
</reference>
<dbReference type="CDD" id="cd11010">
    <property type="entry name" value="S1-P1_nuclease"/>
    <property type="match status" value="1"/>
</dbReference>
<evidence type="ECO:0000313" key="10">
    <source>
        <dbReference type="EMBL" id="OQR81318.1"/>
    </source>
</evidence>
<sequence>MKTTLATLAMVAASTQAYWDQTHMITTQIATQLMPAEELRYVNALLSLWNADFPNTGDATTATIWADLVKCDSVVSTYCPSPAHPSAHNQDDWHYTDIPLNVDGSDYQGLTSKDIGKLIALSPDGNALNILPKTLSTFQSTHSTWAANFALRYLLHIFTDIHQPLHASTGISAKMPNGDNGGNYYKLAQPCAATNLHAYWDSVGGKYGSLNWSPSMTADSTDRQTINKIATEIIANYKNTTDPANFAKYSTLGYKDFVKTVGTTGLQDVMAASYDLARFVTYKNIDLTTDSKSTIPCPTAEYQQATVLTSERQAYIGGSRLAVILTQIGRQIKELDLVRPGAC</sequence>
<evidence type="ECO:0000256" key="5">
    <source>
        <dbReference type="ARBA" id="ARBA00022801"/>
    </source>
</evidence>
<dbReference type="GO" id="GO:0046872">
    <property type="term" value="F:metal ion binding"/>
    <property type="evidence" value="ECO:0007669"/>
    <property type="project" value="UniProtKB-KW"/>
</dbReference>
<feature type="signal peptide" evidence="8">
    <location>
        <begin position="1"/>
        <end position="17"/>
    </location>
</feature>
<evidence type="ECO:0000256" key="4">
    <source>
        <dbReference type="ARBA" id="ARBA00022759"/>
    </source>
</evidence>
<evidence type="ECO:0000256" key="7">
    <source>
        <dbReference type="ARBA" id="ARBA00023180"/>
    </source>
</evidence>
<evidence type="ECO:0000256" key="1">
    <source>
        <dbReference type="ARBA" id="ARBA00009547"/>
    </source>
</evidence>
<evidence type="ECO:0000313" key="9">
    <source>
        <dbReference type="EMBL" id="AIG56474.1"/>
    </source>
</evidence>
<dbReference type="InterPro" id="IPR003154">
    <property type="entry name" value="S1/P1nuclease"/>
</dbReference>